<dbReference type="Proteomes" id="UP001549921">
    <property type="component" value="Unassembled WGS sequence"/>
</dbReference>
<dbReference type="EMBL" id="JBEDNZ010000001">
    <property type="protein sequence ID" value="KAL0852385.1"/>
    <property type="molecule type" value="Genomic_DNA"/>
</dbReference>
<comment type="caution">
    <text evidence="2">The sequence shown here is derived from an EMBL/GenBank/DDBJ whole genome shotgun (WGS) entry which is preliminary data.</text>
</comment>
<evidence type="ECO:0000313" key="3">
    <source>
        <dbReference type="EMBL" id="KAL0902740.1"/>
    </source>
</evidence>
<proteinExistence type="predicted"/>
<feature type="region of interest" description="Disordered" evidence="1">
    <location>
        <begin position="150"/>
        <end position="170"/>
    </location>
</feature>
<keyword evidence="4" id="KW-1185">Reference proteome</keyword>
<dbReference type="AlphaFoldDB" id="A0ABD0TT33"/>
<evidence type="ECO:0000313" key="4">
    <source>
        <dbReference type="Proteomes" id="UP001549920"/>
    </source>
</evidence>
<evidence type="ECO:0000256" key="1">
    <source>
        <dbReference type="SAM" id="MobiDB-lite"/>
    </source>
</evidence>
<evidence type="ECO:0000313" key="2">
    <source>
        <dbReference type="EMBL" id="KAL0852385.1"/>
    </source>
</evidence>
<accession>A0ABD0TT33</accession>
<sequence length="457" mass="51734">MFMQKQDANGVLEEEFSRPVESIMRIEDFKSNFARRLSNRYTSKSPVATPRQDTALKLRPEKDSSDSVSERIEPFSQLSKSVVELNGEAAKPPDKPTLQANMRCTEVTALNMEVETLRWQLAQTEANRQMHIALLKQIVTFLNRVRDHIDNNQKNESPRKESLSTRAPRSFNVADLPRSRSVLHMNKNLEYLTPTKKISTRKISKSISNVNGLKDVSGIWSQSKLSLISEKESSNKISEEMSRLITLASTVLSTKLPDLACACNNNFDDGNKQADDLEKDDSKHNELNNSSLTLIEEDSTNAFILNTICDGKDVYDSITNKFIEVKDSSMNDFIVSQSPLTCGLENDFAGVELNEKERLGPLSVKNVTELTNGKIIRSCNDKRNEYSHVSNFIEDESGFSSMSSFQEIGIPIISIIPPSPCKEVDYMEEMPDILSEHEKWKTDTLELDKQTMKVFWV</sequence>
<feature type="compositionally biased region" description="Basic and acidic residues" evidence="1">
    <location>
        <begin position="54"/>
        <end position="72"/>
    </location>
</feature>
<organism evidence="2 5">
    <name type="scientific">Loxostege sticticalis</name>
    <name type="common">Beet webworm moth</name>
    <dbReference type="NCBI Taxonomy" id="481309"/>
    <lineage>
        <taxon>Eukaryota</taxon>
        <taxon>Metazoa</taxon>
        <taxon>Ecdysozoa</taxon>
        <taxon>Arthropoda</taxon>
        <taxon>Hexapoda</taxon>
        <taxon>Insecta</taxon>
        <taxon>Pterygota</taxon>
        <taxon>Neoptera</taxon>
        <taxon>Endopterygota</taxon>
        <taxon>Lepidoptera</taxon>
        <taxon>Glossata</taxon>
        <taxon>Ditrysia</taxon>
        <taxon>Pyraloidea</taxon>
        <taxon>Crambidae</taxon>
        <taxon>Pyraustinae</taxon>
        <taxon>Loxostege</taxon>
    </lineage>
</organism>
<gene>
    <name evidence="3" type="ORF">ABMA27_000547</name>
    <name evidence="2" type="ORF">ABMA28_000581</name>
</gene>
<reference evidence="4 5" key="1">
    <citation type="submission" date="2024-06" db="EMBL/GenBank/DDBJ databases">
        <title>A chromosome-level genome assembly of beet webworm, Loxostege sticticalis.</title>
        <authorList>
            <person name="Zhang Y."/>
        </authorList>
    </citation>
    <scope>NUCLEOTIDE SEQUENCE [LARGE SCALE GENOMIC DNA]</scope>
    <source>
        <strain evidence="3">AQ026</strain>
        <strain evidence="2">AQ028</strain>
        <tissue evidence="2">Male pupae</tissue>
        <tissue evidence="3">Whole body</tissue>
    </source>
</reference>
<dbReference type="Proteomes" id="UP001549920">
    <property type="component" value="Unassembled WGS sequence"/>
</dbReference>
<protein>
    <submittedName>
        <fullName evidence="2">Uncharacterized protein</fullName>
    </submittedName>
</protein>
<dbReference type="EMBL" id="JBEUOH010000001">
    <property type="protein sequence ID" value="KAL0902740.1"/>
    <property type="molecule type" value="Genomic_DNA"/>
</dbReference>
<evidence type="ECO:0000313" key="5">
    <source>
        <dbReference type="Proteomes" id="UP001549921"/>
    </source>
</evidence>
<feature type="region of interest" description="Disordered" evidence="1">
    <location>
        <begin position="40"/>
        <end position="72"/>
    </location>
</feature>
<feature type="compositionally biased region" description="Basic and acidic residues" evidence="1">
    <location>
        <begin position="150"/>
        <end position="163"/>
    </location>
</feature>
<name>A0ABD0TT33_LOXSC</name>